<dbReference type="RefSeq" id="WP_090646738.1">
    <property type="nucleotide sequence ID" value="NZ_CBCRYE010000004.1"/>
</dbReference>
<accession>A0A1G4REL8</accession>
<dbReference type="EMBL" id="FMTS01000002">
    <property type="protein sequence ID" value="SCW55210.1"/>
    <property type="molecule type" value="Genomic_DNA"/>
</dbReference>
<proteinExistence type="predicted"/>
<gene>
    <name evidence="2" type="ORF">SAMN02927928_1839</name>
</gene>
<keyword evidence="1" id="KW-1133">Transmembrane helix</keyword>
<keyword evidence="1" id="KW-0472">Membrane</keyword>
<feature type="transmembrane region" description="Helical" evidence="1">
    <location>
        <begin position="12"/>
        <end position="34"/>
    </location>
</feature>
<keyword evidence="1" id="KW-0812">Transmembrane</keyword>
<evidence type="ECO:0000313" key="3">
    <source>
        <dbReference type="Proteomes" id="UP000199150"/>
    </source>
</evidence>
<sequence>MSLTEKLLMPKKLMIAGLVMIATLILCIGLQYFYDIQTVKLVKTVFYYLVLDYIWASIRREFFPDRS</sequence>
<keyword evidence="3" id="KW-1185">Reference proteome</keyword>
<reference evidence="3" key="1">
    <citation type="submission" date="2016-10" db="EMBL/GenBank/DDBJ databases">
        <authorList>
            <person name="Varghese N."/>
            <person name="Submissions S."/>
        </authorList>
    </citation>
    <scope>NUCLEOTIDE SEQUENCE [LARGE SCALE GENOMIC DNA]</scope>
    <source>
        <strain evidence="3">CGMCC 1.3431</strain>
    </source>
</reference>
<dbReference type="AlphaFoldDB" id="A0A1G4REL8"/>
<evidence type="ECO:0000313" key="2">
    <source>
        <dbReference type="EMBL" id="SCW55210.1"/>
    </source>
</evidence>
<dbReference type="OrthoDB" id="7173933at2"/>
<organism evidence="2 3">
    <name type="scientific">Asticcacaulis taihuensis</name>
    <dbReference type="NCBI Taxonomy" id="260084"/>
    <lineage>
        <taxon>Bacteria</taxon>
        <taxon>Pseudomonadati</taxon>
        <taxon>Pseudomonadota</taxon>
        <taxon>Alphaproteobacteria</taxon>
        <taxon>Caulobacterales</taxon>
        <taxon>Caulobacteraceae</taxon>
        <taxon>Asticcacaulis</taxon>
    </lineage>
</organism>
<evidence type="ECO:0000256" key="1">
    <source>
        <dbReference type="SAM" id="Phobius"/>
    </source>
</evidence>
<protein>
    <submittedName>
        <fullName evidence="2">Uncharacterized protein</fullName>
    </submittedName>
</protein>
<dbReference type="Proteomes" id="UP000199150">
    <property type="component" value="Unassembled WGS sequence"/>
</dbReference>
<name>A0A1G4REL8_9CAUL</name>